<evidence type="ECO:0000256" key="2">
    <source>
        <dbReference type="ARBA" id="ARBA00022801"/>
    </source>
</evidence>
<dbReference type="GO" id="GO:0046872">
    <property type="term" value="F:metal ion binding"/>
    <property type="evidence" value="ECO:0007669"/>
    <property type="project" value="UniProtKB-KW"/>
</dbReference>
<keyword evidence="2 3" id="KW-0378">Hydrolase</keyword>
<protein>
    <submittedName>
        <fullName evidence="3">Zn-dependent hydrolase</fullName>
    </submittedName>
</protein>
<dbReference type="PANTHER" id="PTHR23422">
    <property type="entry name" value="DIPEPTIDYL PEPTIDASE III-RELATED"/>
    <property type="match status" value="1"/>
</dbReference>
<reference evidence="4" key="1">
    <citation type="submission" date="2018-08" db="EMBL/GenBank/DDBJ databases">
        <title>Mucilaginibacter sp. MYSH2.</title>
        <authorList>
            <person name="Seo T."/>
        </authorList>
    </citation>
    <scope>NUCLEOTIDE SEQUENCE [LARGE SCALE GENOMIC DNA]</scope>
    <source>
        <strain evidence="4">KIRAN</strain>
    </source>
</reference>
<dbReference type="PROSITE" id="PS51257">
    <property type="entry name" value="PROKAR_LIPOPROTEIN"/>
    <property type="match status" value="1"/>
</dbReference>
<keyword evidence="4" id="KW-1185">Reference proteome</keyword>
<dbReference type="GO" id="GO:0008239">
    <property type="term" value="F:dipeptidyl-peptidase activity"/>
    <property type="evidence" value="ECO:0007669"/>
    <property type="project" value="TreeGrafter"/>
</dbReference>
<dbReference type="GO" id="GO:0005737">
    <property type="term" value="C:cytoplasm"/>
    <property type="evidence" value="ECO:0007669"/>
    <property type="project" value="TreeGrafter"/>
</dbReference>
<dbReference type="RefSeq" id="WP_119430736.1">
    <property type="nucleotide sequence ID" value="NZ_QWGE01000001.1"/>
</dbReference>
<evidence type="ECO:0000313" key="4">
    <source>
        <dbReference type="Proteomes" id="UP000266005"/>
    </source>
</evidence>
<dbReference type="EMBL" id="QWGE01000001">
    <property type="protein sequence ID" value="RIJ42854.1"/>
    <property type="molecule type" value="Genomic_DNA"/>
</dbReference>
<dbReference type="AlphaFoldDB" id="A0A399SIN9"/>
<sequence>MKPQHILVASALAAASFGCSSNTNESATSTTEIATLDSLQQKLDTYTSVKLTADLSKLSEKEKQMLPLLIEASEIMNKLFWYEAYGQSDSLLATLDSDAAKQYVKINYGPWDRLNNNEPFIAGVGAKPEGANFYPADITKEEFEKADLKDKASQYTFLRRDDSGKLTTVPYHVQFKEEVQRAADLLKQAASLAEDAGLKKYLNLRAEALLTDNYQPSDLAWMDMKSNKLDIVIGPIETYEDKLFGYKAAHEAYVLVKDMEWSDRLSKYAAFLPELQRGLPVPAKYKSETPGTDSDLNAYDVVYYAGDSNAGSKTIAINLPNDEQVQLKKGTRRLQLKNAMKAKFDKIMEPIADELIAEDQQQYVTFDAFFANTMFHEVAHGLGIKNTINSKGTVREALKEHASALEEGKADILGLYMITQLHEKGEVEGDLKEYYTTFLAGIFRSVRFGAASAHGKANMVRFNFFKENGAFARDEQTGKYRVNYEKMREAMNKLSEKILTLQGNGDYAGVGSLLNEQGQISPQLQADLDRLSKANIPVDIVFEQGTEVLGLAK</sequence>
<accession>A0A399SIN9</accession>
<dbReference type="Pfam" id="PF03571">
    <property type="entry name" value="Peptidase_M49"/>
    <property type="match status" value="1"/>
</dbReference>
<keyword evidence="1" id="KW-0479">Metal-binding</keyword>
<evidence type="ECO:0000256" key="1">
    <source>
        <dbReference type="ARBA" id="ARBA00022723"/>
    </source>
</evidence>
<name>A0A399SIN9_9BACT</name>
<comment type="caution">
    <text evidence="3">The sequence shown here is derived from an EMBL/GenBank/DDBJ whole genome shotgun (WGS) entry which is preliminary data.</text>
</comment>
<dbReference type="OrthoDB" id="9812747at2"/>
<dbReference type="Proteomes" id="UP000266005">
    <property type="component" value="Unassembled WGS sequence"/>
</dbReference>
<dbReference type="Gene3D" id="3.30.540.30">
    <property type="match status" value="1"/>
</dbReference>
<dbReference type="PANTHER" id="PTHR23422:SF9">
    <property type="entry name" value="ZN-DEPENDENT HYDROLASE"/>
    <property type="match status" value="1"/>
</dbReference>
<organism evidence="3 4">
    <name type="scientific">Pontibacter oryzae</name>
    <dbReference type="NCBI Taxonomy" id="2304593"/>
    <lineage>
        <taxon>Bacteria</taxon>
        <taxon>Pseudomonadati</taxon>
        <taxon>Bacteroidota</taxon>
        <taxon>Cytophagia</taxon>
        <taxon>Cytophagales</taxon>
        <taxon>Hymenobacteraceae</taxon>
        <taxon>Pontibacter</taxon>
    </lineage>
</organism>
<gene>
    <name evidence="3" type="ORF">D1627_03120</name>
</gene>
<dbReference type="InterPro" id="IPR039461">
    <property type="entry name" value="Peptidase_M49"/>
</dbReference>
<proteinExistence type="predicted"/>
<evidence type="ECO:0000313" key="3">
    <source>
        <dbReference type="EMBL" id="RIJ42854.1"/>
    </source>
</evidence>